<name>A0A5B2XAX3_9PSEU</name>
<dbReference type="EMBL" id="VUOB01000037">
    <property type="protein sequence ID" value="KAA2260099.1"/>
    <property type="molecule type" value="Genomic_DNA"/>
</dbReference>
<evidence type="ECO:0000256" key="2">
    <source>
        <dbReference type="ARBA" id="ARBA00006411"/>
    </source>
</evidence>
<dbReference type="OrthoDB" id="3679349at2"/>
<comment type="subcellular location">
    <subcellularLocation>
        <location evidence="1">Cytoplasm</location>
    </subcellularLocation>
</comment>
<accession>A0A5B2XAX3</accession>
<comment type="caution">
    <text evidence="5">The sequence shown here is derived from an EMBL/GenBank/DDBJ whole genome shotgun (WGS) entry which is preliminary data.</text>
</comment>
<proteinExistence type="inferred from homology"/>
<keyword evidence="3" id="KW-0963">Cytoplasm</keyword>
<evidence type="ECO:0000313" key="5">
    <source>
        <dbReference type="EMBL" id="KAA2260099.1"/>
    </source>
</evidence>
<evidence type="ECO:0000256" key="3">
    <source>
        <dbReference type="ARBA" id="ARBA00022490"/>
    </source>
</evidence>
<dbReference type="Proteomes" id="UP000323454">
    <property type="component" value="Unassembled WGS sequence"/>
</dbReference>
<dbReference type="Pfam" id="PF14011">
    <property type="entry name" value="ESX-1_EspG"/>
    <property type="match status" value="1"/>
</dbReference>
<reference evidence="5 6" key="2">
    <citation type="submission" date="2019-09" db="EMBL/GenBank/DDBJ databases">
        <authorList>
            <person name="Jin C."/>
        </authorList>
    </citation>
    <scope>NUCLEOTIDE SEQUENCE [LARGE SCALE GENOMIC DNA]</scope>
    <source>
        <strain evidence="5 6">AN110305</strain>
    </source>
</reference>
<evidence type="ECO:0000256" key="1">
    <source>
        <dbReference type="ARBA" id="ARBA00004496"/>
    </source>
</evidence>
<sequence length="256" mass="26994">MTSSGSVVLSTVEFDVVWEAERFPHRHVALDVPSPGVTHTERAEIVSGVWDSLEQRGLAERGRVVPELADSLALLANPQQSVDIWVWTDRNIRGFASAAGEAALLAVVDGGEVWLIGAHGTSLAESAVSVAGDMPAGFGRSVSLPNEFLHGAAAEAGDDAERLITALERRGVGLGDAQELAAMVNGISIRGQFGAERAGRGGSASRADRVVAFHDTPSGRYLHLVRPSTDGRLWSTIAPADNARLAGCVWELLDEA</sequence>
<protein>
    <submittedName>
        <fullName evidence="5">ESX secretion-associated protein EspG</fullName>
    </submittedName>
</protein>
<gene>
    <name evidence="5" type="ORF">F0L68_20445</name>
</gene>
<keyword evidence="6" id="KW-1185">Reference proteome</keyword>
<evidence type="ECO:0000313" key="6">
    <source>
        <dbReference type="Proteomes" id="UP000323454"/>
    </source>
</evidence>
<comment type="similarity">
    <text evidence="2">Belongs to the EspG family.</text>
</comment>
<dbReference type="AlphaFoldDB" id="A0A5B2XAX3"/>
<keyword evidence="4" id="KW-0143">Chaperone</keyword>
<organism evidence="5 6">
    <name type="scientific">Solihabitans fulvus</name>
    <dbReference type="NCBI Taxonomy" id="1892852"/>
    <lineage>
        <taxon>Bacteria</taxon>
        <taxon>Bacillati</taxon>
        <taxon>Actinomycetota</taxon>
        <taxon>Actinomycetes</taxon>
        <taxon>Pseudonocardiales</taxon>
        <taxon>Pseudonocardiaceae</taxon>
        <taxon>Solihabitans</taxon>
    </lineage>
</organism>
<dbReference type="RefSeq" id="WP_149851228.1">
    <property type="nucleotide sequence ID" value="NZ_VUOB01000037.1"/>
</dbReference>
<reference evidence="5 6" key="1">
    <citation type="submission" date="2019-09" db="EMBL/GenBank/DDBJ databases">
        <title>Goodfellowia gen. nov., a new genus of the Pseudonocardineae related to Actinoalloteichus, containing Goodfellowia coeruleoviolacea gen. nov., comb. nov. gen. nov., comb. nov.</title>
        <authorList>
            <person name="Labeda D."/>
        </authorList>
    </citation>
    <scope>NUCLEOTIDE SEQUENCE [LARGE SCALE GENOMIC DNA]</scope>
    <source>
        <strain evidence="5 6">AN110305</strain>
    </source>
</reference>
<evidence type="ECO:0000256" key="4">
    <source>
        <dbReference type="ARBA" id="ARBA00023186"/>
    </source>
</evidence>
<dbReference type="InterPro" id="IPR025734">
    <property type="entry name" value="EspG"/>
</dbReference>